<dbReference type="Proteomes" id="UP001056937">
    <property type="component" value="Chromosome 1"/>
</dbReference>
<evidence type="ECO:0000313" key="2">
    <source>
        <dbReference type="EMBL" id="USI73031.1"/>
    </source>
</evidence>
<feature type="compositionally biased region" description="Low complexity" evidence="1">
    <location>
        <begin position="180"/>
        <end position="200"/>
    </location>
</feature>
<feature type="compositionally biased region" description="Low complexity" evidence="1">
    <location>
        <begin position="14"/>
        <end position="34"/>
    </location>
</feature>
<gene>
    <name evidence="2" type="ORF">LHA26_00700</name>
</gene>
<feature type="region of interest" description="Disordered" evidence="1">
    <location>
        <begin position="1"/>
        <end position="51"/>
    </location>
</feature>
<dbReference type="RefSeq" id="WP_252166842.1">
    <property type="nucleotide sequence ID" value="NZ_CP084930.1"/>
</dbReference>
<sequence length="200" mass="20349">MAETLPEGTDHVVPGATATTPSPAPDATPASPGDRLNSDTESTGGRFNAEDLRGKAQAKAEELRAQAGDAVRDYAEQGKARAADALHQFAQLITDNAGQLDEKAGGQFGDYARRAADAVSGAADSLRERDIQEFLEDARGLVRRSPALALSAAAAAGFLLARVVKAGSEALEAQAGAIDPAKPVGTGTGAAPTPGAFDKL</sequence>
<evidence type="ECO:0000256" key="1">
    <source>
        <dbReference type="SAM" id="MobiDB-lite"/>
    </source>
</evidence>
<protein>
    <submittedName>
        <fullName evidence="2">Uncharacterized protein</fullName>
    </submittedName>
</protein>
<dbReference type="EMBL" id="CP084930">
    <property type="protein sequence ID" value="USI73031.1"/>
    <property type="molecule type" value="Genomic_DNA"/>
</dbReference>
<evidence type="ECO:0000313" key="3">
    <source>
        <dbReference type="Proteomes" id="UP001056937"/>
    </source>
</evidence>
<accession>A0ABY4X801</accession>
<feature type="region of interest" description="Disordered" evidence="1">
    <location>
        <begin position="179"/>
        <end position="200"/>
    </location>
</feature>
<reference evidence="2" key="1">
    <citation type="journal article" date="2022" name="Toxins">
        <title>Genomic Analysis of Sphingopyxis sp. USTB-05 for Biodegrading Cyanobacterial Hepatotoxins.</title>
        <authorList>
            <person name="Liu C."/>
            <person name="Xu Q."/>
            <person name="Zhao Z."/>
            <person name="Zhang H."/>
            <person name="Liu X."/>
            <person name="Yin C."/>
            <person name="Liu Y."/>
            <person name="Yan H."/>
        </authorList>
    </citation>
    <scope>NUCLEOTIDE SEQUENCE</scope>
    <source>
        <strain evidence="2">NBD5</strain>
    </source>
</reference>
<organism evidence="2 3">
    <name type="scientific">Sphingomonas morindae</name>
    <dbReference type="NCBI Taxonomy" id="1541170"/>
    <lineage>
        <taxon>Bacteria</taxon>
        <taxon>Pseudomonadati</taxon>
        <taxon>Pseudomonadota</taxon>
        <taxon>Alphaproteobacteria</taxon>
        <taxon>Sphingomonadales</taxon>
        <taxon>Sphingomonadaceae</taxon>
        <taxon>Sphingomonas</taxon>
    </lineage>
</organism>
<proteinExistence type="predicted"/>
<name>A0ABY4X801_9SPHN</name>
<keyword evidence="3" id="KW-1185">Reference proteome</keyword>